<keyword evidence="1" id="KW-0812">Transmembrane</keyword>
<dbReference type="PIRSF" id="PIRSF020606">
    <property type="entry name" value="UCP020606"/>
    <property type="match status" value="1"/>
</dbReference>
<comment type="caution">
    <text evidence="2">The sequence shown here is derived from an EMBL/GenBank/DDBJ whole genome shotgun (WGS) entry which is preliminary data.</text>
</comment>
<evidence type="ECO:0000313" key="2">
    <source>
        <dbReference type="EMBL" id="MBK3517179.1"/>
    </source>
</evidence>
<dbReference type="RefSeq" id="WP_200464405.1">
    <property type="nucleotide sequence ID" value="NZ_JAENRR010000013.1"/>
</dbReference>
<dbReference type="Pfam" id="PF09997">
    <property type="entry name" value="DUF2238"/>
    <property type="match status" value="1"/>
</dbReference>
<organism evidence="2 3">
    <name type="scientific">Carboxylicivirga marina</name>
    <dbReference type="NCBI Taxonomy" id="2800988"/>
    <lineage>
        <taxon>Bacteria</taxon>
        <taxon>Pseudomonadati</taxon>
        <taxon>Bacteroidota</taxon>
        <taxon>Bacteroidia</taxon>
        <taxon>Marinilabiliales</taxon>
        <taxon>Marinilabiliaceae</taxon>
        <taxon>Carboxylicivirga</taxon>
    </lineage>
</organism>
<feature type="transmembrane region" description="Helical" evidence="1">
    <location>
        <begin position="7"/>
        <end position="25"/>
    </location>
</feature>
<keyword evidence="1" id="KW-1133">Transmembrane helix</keyword>
<feature type="transmembrane region" description="Helical" evidence="1">
    <location>
        <begin position="59"/>
        <end position="79"/>
    </location>
</feature>
<protein>
    <submittedName>
        <fullName evidence="2">DUF2238 domain-containing protein</fullName>
    </submittedName>
</protein>
<accession>A0ABS1HHM1</accession>
<evidence type="ECO:0000256" key="1">
    <source>
        <dbReference type="SAM" id="Phobius"/>
    </source>
</evidence>
<sequence length="208" mass="23996">MKQLKHYLPHFFLLLYLVEFAVLAINPFDRAVWFAENLPIIIPVVILIFTYNKFRFSNLSYFLITLFFLFHTYGGHYTFELAPFKFGNKLLSGLNMDFLFPDGRNNFDRLGHFLVGILAFPIAELFLRKQWVKNRATAIFLGILAMGFWGALYEVIEMYYAVFEGGDAGAAFLGSQGDIWDAQKDMYLDILGAASVFIICGYWLKKES</sequence>
<reference evidence="2 3" key="1">
    <citation type="submission" date="2021-01" db="EMBL/GenBank/DDBJ databases">
        <title>Carboxyliciviraga sp.nov., isolated from coastal sediments.</title>
        <authorList>
            <person name="Lu D."/>
            <person name="Zhang T."/>
        </authorList>
    </citation>
    <scope>NUCLEOTIDE SEQUENCE [LARGE SCALE GENOMIC DNA]</scope>
    <source>
        <strain evidence="2 3">N1Y132</strain>
    </source>
</reference>
<evidence type="ECO:0000313" key="3">
    <source>
        <dbReference type="Proteomes" id="UP000605676"/>
    </source>
</evidence>
<feature type="transmembrane region" description="Helical" evidence="1">
    <location>
        <begin position="186"/>
        <end position="204"/>
    </location>
</feature>
<keyword evidence="1" id="KW-0472">Membrane</keyword>
<feature type="transmembrane region" description="Helical" evidence="1">
    <location>
        <begin position="139"/>
        <end position="156"/>
    </location>
</feature>
<proteinExistence type="predicted"/>
<dbReference type="InterPro" id="IPR014509">
    <property type="entry name" value="YjdF-like"/>
</dbReference>
<dbReference type="EMBL" id="JAENRR010000013">
    <property type="protein sequence ID" value="MBK3517179.1"/>
    <property type="molecule type" value="Genomic_DNA"/>
</dbReference>
<gene>
    <name evidence="2" type="ORF">JIV24_07470</name>
</gene>
<keyword evidence="3" id="KW-1185">Reference proteome</keyword>
<dbReference type="InterPro" id="IPR058534">
    <property type="entry name" value="YjdF"/>
</dbReference>
<dbReference type="Proteomes" id="UP000605676">
    <property type="component" value="Unassembled WGS sequence"/>
</dbReference>
<feature type="transmembrane region" description="Helical" evidence="1">
    <location>
        <begin position="31"/>
        <end position="52"/>
    </location>
</feature>
<feature type="transmembrane region" description="Helical" evidence="1">
    <location>
        <begin position="110"/>
        <end position="127"/>
    </location>
</feature>
<name>A0ABS1HHM1_9BACT</name>